<dbReference type="RefSeq" id="WP_121916777.1">
    <property type="nucleotide sequence ID" value="NZ_REFV01000004.1"/>
</dbReference>
<dbReference type="Proteomes" id="UP000281985">
    <property type="component" value="Unassembled WGS sequence"/>
</dbReference>
<dbReference type="EMBL" id="REFV01000004">
    <property type="protein sequence ID" value="RMB61043.1"/>
    <property type="molecule type" value="Genomic_DNA"/>
</dbReference>
<keyword evidence="2" id="KW-0813">Transport</keyword>
<comment type="caution">
    <text evidence="11">The sequence shown here is derived from an EMBL/GenBank/DDBJ whole genome shotgun (WGS) entry which is preliminary data.</text>
</comment>
<keyword evidence="8" id="KW-0406">Ion transport</keyword>
<evidence type="ECO:0000256" key="7">
    <source>
        <dbReference type="ARBA" id="ARBA00023004"/>
    </source>
</evidence>
<gene>
    <name evidence="11" type="ORF">EAX61_06085</name>
</gene>
<dbReference type="FunFam" id="3.40.50.300:FF:000134">
    <property type="entry name" value="Iron-enterobactin ABC transporter ATP-binding protein"/>
    <property type="match status" value="1"/>
</dbReference>
<proteinExistence type="predicted"/>
<keyword evidence="9" id="KW-0472">Membrane</keyword>
<evidence type="ECO:0000259" key="10">
    <source>
        <dbReference type="PROSITE" id="PS50893"/>
    </source>
</evidence>
<organism evidence="11 12">
    <name type="scientific">Dokdonia sinensis</name>
    <dbReference type="NCBI Taxonomy" id="2479847"/>
    <lineage>
        <taxon>Bacteria</taxon>
        <taxon>Pseudomonadati</taxon>
        <taxon>Bacteroidota</taxon>
        <taxon>Flavobacteriia</taxon>
        <taxon>Flavobacteriales</taxon>
        <taxon>Flavobacteriaceae</taxon>
        <taxon>Dokdonia</taxon>
    </lineage>
</organism>
<keyword evidence="4" id="KW-0410">Iron transport</keyword>
<dbReference type="Gene3D" id="3.40.50.300">
    <property type="entry name" value="P-loop containing nucleotide triphosphate hydrolases"/>
    <property type="match status" value="1"/>
</dbReference>
<dbReference type="PROSITE" id="PS50893">
    <property type="entry name" value="ABC_TRANSPORTER_2"/>
    <property type="match status" value="1"/>
</dbReference>
<evidence type="ECO:0000256" key="8">
    <source>
        <dbReference type="ARBA" id="ARBA00023065"/>
    </source>
</evidence>
<dbReference type="PANTHER" id="PTHR42771">
    <property type="entry name" value="IRON(3+)-HYDROXAMATE IMPORT ATP-BINDING PROTEIN FHUC"/>
    <property type="match status" value="1"/>
</dbReference>
<dbReference type="SMART" id="SM00382">
    <property type="entry name" value="AAA"/>
    <property type="match status" value="1"/>
</dbReference>
<sequence length="264" mass="29026">MSNEKQHSVLFTNRLSVGYSGSSSDVVVASDISIELKKSQLVGLIGINGSGKSTLLRTIAGLQEPLSGTIEIAGKSITNYTPDILAQSLSVVLTGQAISKNLTVLELVALGRQPYTNWLGTLTDNDKSIIKYALEATETLEFKDRKCYELSDGQLQRVLIARALAQDTQLILLDEPMTHLDLHHKASILQLLKSIAHEQGKTVLFSTHDIEYALQLCDKVVVMQEGLARFDTPQQLIEDGVIDGLFPSKTVLFDRESIRFSIDK</sequence>
<evidence type="ECO:0000256" key="9">
    <source>
        <dbReference type="ARBA" id="ARBA00023136"/>
    </source>
</evidence>
<keyword evidence="7" id="KW-0408">Iron</keyword>
<evidence type="ECO:0000256" key="1">
    <source>
        <dbReference type="ARBA" id="ARBA00004202"/>
    </source>
</evidence>
<dbReference type="CDD" id="cd03214">
    <property type="entry name" value="ABC_Iron-Siderophores_B12_Hemin"/>
    <property type="match status" value="1"/>
</dbReference>
<dbReference type="InterPro" id="IPR003439">
    <property type="entry name" value="ABC_transporter-like_ATP-bd"/>
</dbReference>
<name>A0A3M0GHH4_9FLAO</name>
<dbReference type="SUPFAM" id="SSF52540">
    <property type="entry name" value="P-loop containing nucleoside triphosphate hydrolases"/>
    <property type="match status" value="1"/>
</dbReference>
<dbReference type="InterPro" id="IPR027417">
    <property type="entry name" value="P-loop_NTPase"/>
</dbReference>
<dbReference type="GO" id="GO:0005886">
    <property type="term" value="C:plasma membrane"/>
    <property type="evidence" value="ECO:0007669"/>
    <property type="project" value="UniProtKB-SubCell"/>
</dbReference>
<dbReference type="PANTHER" id="PTHR42771:SF2">
    <property type="entry name" value="IRON(3+)-HYDROXAMATE IMPORT ATP-BINDING PROTEIN FHUC"/>
    <property type="match status" value="1"/>
</dbReference>
<dbReference type="GO" id="GO:0005524">
    <property type="term" value="F:ATP binding"/>
    <property type="evidence" value="ECO:0007669"/>
    <property type="project" value="UniProtKB-KW"/>
</dbReference>
<dbReference type="GO" id="GO:0016887">
    <property type="term" value="F:ATP hydrolysis activity"/>
    <property type="evidence" value="ECO:0007669"/>
    <property type="project" value="InterPro"/>
</dbReference>
<dbReference type="AlphaFoldDB" id="A0A3M0GHH4"/>
<keyword evidence="3" id="KW-1003">Cell membrane</keyword>
<keyword evidence="12" id="KW-1185">Reference proteome</keyword>
<comment type="subcellular location">
    <subcellularLocation>
        <location evidence="1">Cell membrane</location>
        <topology evidence="1">Peripheral membrane protein</topology>
    </subcellularLocation>
</comment>
<dbReference type="InterPro" id="IPR051535">
    <property type="entry name" value="Siderophore_ABC-ATPase"/>
</dbReference>
<feature type="domain" description="ABC transporter" evidence="10">
    <location>
        <begin position="12"/>
        <end position="250"/>
    </location>
</feature>
<dbReference type="Pfam" id="PF00005">
    <property type="entry name" value="ABC_tran"/>
    <property type="match status" value="1"/>
</dbReference>
<reference evidence="11 12" key="1">
    <citation type="submission" date="2018-10" db="EMBL/GenBank/DDBJ databases">
        <title>Dokdonia luteus sp. nov., isolated from sea water.</title>
        <authorList>
            <person name="Zhou L.Y."/>
            <person name="Du Z.J."/>
        </authorList>
    </citation>
    <scope>NUCLEOTIDE SEQUENCE [LARGE SCALE GENOMIC DNA]</scope>
    <source>
        <strain evidence="11 12">SH27</strain>
    </source>
</reference>
<evidence type="ECO:0000313" key="12">
    <source>
        <dbReference type="Proteomes" id="UP000281985"/>
    </source>
</evidence>
<dbReference type="InterPro" id="IPR003593">
    <property type="entry name" value="AAA+_ATPase"/>
</dbReference>
<evidence type="ECO:0000256" key="5">
    <source>
        <dbReference type="ARBA" id="ARBA00022741"/>
    </source>
</evidence>
<evidence type="ECO:0000256" key="6">
    <source>
        <dbReference type="ARBA" id="ARBA00022840"/>
    </source>
</evidence>
<evidence type="ECO:0000256" key="4">
    <source>
        <dbReference type="ARBA" id="ARBA00022496"/>
    </source>
</evidence>
<evidence type="ECO:0000256" key="2">
    <source>
        <dbReference type="ARBA" id="ARBA00022448"/>
    </source>
</evidence>
<keyword evidence="5" id="KW-0547">Nucleotide-binding</keyword>
<dbReference type="GO" id="GO:0006826">
    <property type="term" value="P:iron ion transport"/>
    <property type="evidence" value="ECO:0007669"/>
    <property type="project" value="UniProtKB-KW"/>
</dbReference>
<protein>
    <submittedName>
        <fullName evidence="11">ABC transporter ATP-binding protein</fullName>
    </submittedName>
</protein>
<accession>A0A3M0GHH4</accession>
<dbReference type="OrthoDB" id="9787851at2"/>
<evidence type="ECO:0000313" key="11">
    <source>
        <dbReference type="EMBL" id="RMB61043.1"/>
    </source>
</evidence>
<keyword evidence="6 11" id="KW-0067">ATP-binding</keyword>
<evidence type="ECO:0000256" key="3">
    <source>
        <dbReference type="ARBA" id="ARBA00022475"/>
    </source>
</evidence>